<evidence type="ECO:0000313" key="1">
    <source>
        <dbReference type="EMBL" id="KAA6312575.1"/>
    </source>
</evidence>
<gene>
    <name evidence="1" type="ORF">EZS28_055901</name>
</gene>
<accession>A0A5J4PT03</accession>
<sequence>MGLGVMPNARLKEFMDPIVSSAIEYI</sequence>
<reference evidence="1 2" key="1">
    <citation type="submission" date="2019-03" db="EMBL/GenBank/DDBJ databases">
        <title>Single cell metagenomics reveals metabolic interactions within the superorganism composed of flagellate Streblomastix strix and complex community of Bacteroidetes bacteria on its surface.</title>
        <authorList>
            <person name="Treitli S.C."/>
            <person name="Kolisko M."/>
            <person name="Husnik F."/>
            <person name="Keeling P."/>
            <person name="Hampl V."/>
        </authorList>
    </citation>
    <scope>NUCLEOTIDE SEQUENCE [LARGE SCALE GENOMIC DNA]</scope>
    <source>
        <strain evidence="1">ST1C</strain>
    </source>
</reference>
<dbReference type="Proteomes" id="UP000324800">
    <property type="component" value="Unassembled WGS sequence"/>
</dbReference>
<feature type="non-terminal residue" evidence="1">
    <location>
        <position position="26"/>
    </location>
</feature>
<evidence type="ECO:0000313" key="2">
    <source>
        <dbReference type="Proteomes" id="UP000324800"/>
    </source>
</evidence>
<protein>
    <submittedName>
        <fullName evidence="1">Uncharacterized protein</fullName>
    </submittedName>
</protein>
<organism evidence="1 2">
    <name type="scientific">Streblomastix strix</name>
    <dbReference type="NCBI Taxonomy" id="222440"/>
    <lineage>
        <taxon>Eukaryota</taxon>
        <taxon>Metamonada</taxon>
        <taxon>Preaxostyla</taxon>
        <taxon>Oxymonadida</taxon>
        <taxon>Streblomastigidae</taxon>
        <taxon>Streblomastix</taxon>
    </lineage>
</organism>
<dbReference type="EMBL" id="SNRW01048719">
    <property type="protein sequence ID" value="KAA6312575.1"/>
    <property type="molecule type" value="Genomic_DNA"/>
</dbReference>
<dbReference type="AlphaFoldDB" id="A0A5J4PT03"/>
<proteinExistence type="predicted"/>
<comment type="caution">
    <text evidence="1">The sequence shown here is derived from an EMBL/GenBank/DDBJ whole genome shotgun (WGS) entry which is preliminary data.</text>
</comment>
<name>A0A5J4PT03_9EUKA</name>